<dbReference type="Proteomes" id="UP000547209">
    <property type="component" value="Unassembled WGS sequence"/>
</dbReference>
<protein>
    <submittedName>
        <fullName evidence="2">ABC transporter permease</fullName>
    </submittedName>
</protein>
<gene>
    <name evidence="2" type="ORF">H7C19_15050</name>
</gene>
<proteinExistence type="predicted"/>
<keyword evidence="1" id="KW-0812">Transmembrane</keyword>
<feature type="transmembrane region" description="Helical" evidence="1">
    <location>
        <begin position="57"/>
        <end position="76"/>
    </location>
</feature>
<dbReference type="EMBL" id="JACJVP010000024">
    <property type="protein sequence ID" value="MBB6672005.1"/>
    <property type="molecule type" value="Genomic_DNA"/>
</dbReference>
<dbReference type="AlphaFoldDB" id="A0A7X0RR41"/>
<keyword evidence="1" id="KW-0472">Membrane</keyword>
<feature type="transmembrane region" description="Helical" evidence="1">
    <location>
        <begin position="197"/>
        <end position="219"/>
    </location>
</feature>
<name>A0A7X0RR41_9BACL</name>
<feature type="transmembrane region" description="Helical" evidence="1">
    <location>
        <begin position="147"/>
        <end position="167"/>
    </location>
</feature>
<sequence>MLKLIQLELIKYKINGYVRVALIAMACIFGLICLIAFNRSEGQAFQDSETLFFAIDTFTKGTFIVFASVLLSRFIIDEYRTKSITVLFMYPINRKKLMIAKLFIVFSFTFISIVLCNLIVGSLMLLLNHFYEFMNETLTVGQVGRQALAIIMNALAASFISLIPLFFGMRKYSTAATIITSVLIVIAIYNVSDGFSLNSIVVIPIALSWIGAIIAYASFRNIERKDINP</sequence>
<keyword evidence="1" id="KW-1133">Transmembrane helix</keyword>
<reference evidence="2 3" key="1">
    <citation type="submission" date="2020-08" db="EMBL/GenBank/DDBJ databases">
        <title>Cohnella phylogeny.</title>
        <authorList>
            <person name="Dunlap C."/>
        </authorList>
    </citation>
    <scope>NUCLEOTIDE SEQUENCE [LARGE SCALE GENOMIC DNA]</scope>
    <source>
        <strain evidence="2 3">DSM 28246</strain>
    </source>
</reference>
<evidence type="ECO:0000313" key="3">
    <source>
        <dbReference type="Proteomes" id="UP000547209"/>
    </source>
</evidence>
<feature type="transmembrane region" description="Helical" evidence="1">
    <location>
        <begin position="97"/>
        <end position="127"/>
    </location>
</feature>
<organism evidence="2 3">
    <name type="scientific">Cohnella nanjingensis</name>
    <dbReference type="NCBI Taxonomy" id="1387779"/>
    <lineage>
        <taxon>Bacteria</taxon>
        <taxon>Bacillati</taxon>
        <taxon>Bacillota</taxon>
        <taxon>Bacilli</taxon>
        <taxon>Bacillales</taxon>
        <taxon>Paenibacillaceae</taxon>
        <taxon>Cohnella</taxon>
    </lineage>
</organism>
<keyword evidence="3" id="KW-1185">Reference proteome</keyword>
<dbReference type="RefSeq" id="WP_185143477.1">
    <property type="nucleotide sequence ID" value="NZ_JACJVP010000024.1"/>
</dbReference>
<dbReference type="Pfam" id="PF12730">
    <property type="entry name" value="ABC2_membrane_4"/>
    <property type="match status" value="1"/>
</dbReference>
<accession>A0A7X0RR41</accession>
<evidence type="ECO:0000256" key="1">
    <source>
        <dbReference type="SAM" id="Phobius"/>
    </source>
</evidence>
<feature type="transmembrane region" description="Helical" evidence="1">
    <location>
        <begin position="174"/>
        <end position="191"/>
    </location>
</feature>
<feature type="transmembrane region" description="Helical" evidence="1">
    <location>
        <begin position="20"/>
        <end position="37"/>
    </location>
</feature>
<comment type="caution">
    <text evidence="2">The sequence shown here is derived from an EMBL/GenBank/DDBJ whole genome shotgun (WGS) entry which is preliminary data.</text>
</comment>
<evidence type="ECO:0000313" key="2">
    <source>
        <dbReference type="EMBL" id="MBB6672005.1"/>
    </source>
</evidence>